<name>A0A7C8ICX0_9PLEO</name>
<dbReference type="PANTHER" id="PTHR28153">
    <property type="entry name" value="PROTEIN, PUTATIVE-RELATED"/>
    <property type="match status" value="1"/>
</dbReference>
<accession>A0A7C8ICX0</accession>
<dbReference type="OrthoDB" id="2152680at2759"/>
<reference evidence="2 3" key="1">
    <citation type="submission" date="2020-01" db="EMBL/GenBank/DDBJ databases">
        <authorList>
            <consortium name="DOE Joint Genome Institute"/>
            <person name="Haridas S."/>
            <person name="Albert R."/>
            <person name="Binder M."/>
            <person name="Bloem J."/>
            <person name="Labutti K."/>
            <person name="Salamov A."/>
            <person name="Andreopoulos B."/>
            <person name="Baker S.E."/>
            <person name="Barry K."/>
            <person name="Bills G."/>
            <person name="Bluhm B.H."/>
            <person name="Cannon C."/>
            <person name="Castanera R."/>
            <person name="Culley D.E."/>
            <person name="Daum C."/>
            <person name="Ezra D."/>
            <person name="Gonzalez J.B."/>
            <person name="Henrissat B."/>
            <person name="Kuo A."/>
            <person name="Liang C."/>
            <person name="Lipzen A."/>
            <person name="Lutzoni F."/>
            <person name="Magnuson J."/>
            <person name="Mondo S."/>
            <person name="Nolan M."/>
            <person name="Ohm R."/>
            <person name="Pangilinan J."/>
            <person name="Park H.-J.H."/>
            <person name="Ramirez L."/>
            <person name="Alfaro M."/>
            <person name="Sun H."/>
            <person name="Tritt A."/>
            <person name="Yoshinaga Y."/>
            <person name="Zwiers L.-H.L."/>
            <person name="Turgeon B.G."/>
            <person name="Goodwin S.B."/>
            <person name="Spatafora J.W."/>
            <person name="Crous P.W."/>
            <person name="Grigoriev I.V."/>
        </authorList>
    </citation>
    <scope>NUCLEOTIDE SEQUENCE [LARGE SCALE GENOMIC DNA]</scope>
    <source>
        <strain evidence="2 3">CBS 611.86</strain>
    </source>
</reference>
<dbReference type="InterPro" id="IPR028115">
    <property type="entry name" value="DUF4484"/>
</dbReference>
<feature type="domain" description="DUF4484" evidence="1">
    <location>
        <begin position="399"/>
        <end position="482"/>
    </location>
</feature>
<dbReference type="GO" id="GO:0005811">
    <property type="term" value="C:lipid droplet"/>
    <property type="evidence" value="ECO:0007669"/>
    <property type="project" value="TreeGrafter"/>
</dbReference>
<dbReference type="PANTHER" id="PTHR28153:SF1">
    <property type="entry name" value="DUF4484 DOMAIN-CONTAINING PROTEIN"/>
    <property type="match status" value="1"/>
</dbReference>
<dbReference type="Pfam" id="PF09804">
    <property type="entry name" value="DENND11"/>
    <property type="match status" value="1"/>
</dbReference>
<dbReference type="AlphaFoldDB" id="A0A7C8ICX0"/>
<evidence type="ECO:0000313" key="3">
    <source>
        <dbReference type="Proteomes" id="UP000481861"/>
    </source>
</evidence>
<gene>
    <name evidence="2" type="ORF">BDV95DRAFT_488182</name>
</gene>
<dbReference type="Pfam" id="PF14831">
    <property type="entry name" value="DUF4484"/>
    <property type="match status" value="1"/>
</dbReference>
<proteinExistence type="predicted"/>
<evidence type="ECO:0000259" key="1">
    <source>
        <dbReference type="Pfam" id="PF14831"/>
    </source>
</evidence>
<sequence>MSASTTSSVGEDYTGAENEAPKLSALFLIKFDKKVGYIIVWKRSSIDVPLDGAVEYKSLPSGLHSVKDDLVYFVHEGYAGLSAFVNAPASEAERNAQFVAVGVLVPLSEGRLGRSWLLAERLEHIASVIAEDPTSTGPLEDFWEEQSRPHAGSSSTKQPSQNQSRARALSTITAVVPQDQSLHPYHPARSILLYINIFGPLIFRLQQAALLRKRILFVGAPPVRKMCEFVFNLSVLSSISARDSEYLSPGTENLLRLPSLFSVGVHDIPLLDKLRSPETNDARDDALPARGWVACTTDEIIASKTQLYDIVVELPSTHDAAPQKRRWPTMRTSEGAPIRATQRDLRRYKLLHHELWKNQHEGDESNGDADADDDTIALLRQSTVKSDDGLNESYDDTVVEAMTWSRLAYLGFMWWASAGEQDADTAAERERDRDVLGDLSDYQEGLPTAIIAYFHRSTSLLVKNLNAMVDRHDEETDDDDDDALIVDRDDVSRLGLDTWSEADKAFIQEFLWMYFGRQAEVQGASLECCGMRMPVL</sequence>
<dbReference type="InterPro" id="IPR053056">
    <property type="entry name" value="Lipid_Metab_Assoc_Protein"/>
</dbReference>
<dbReference type="Proteomes" id="UP000481861">
    <property type="component" value="Unassembled WGS sequence"/>
</dbReference>
<evidence type="ECO:0000313" key="2">
    <source>
        <dbReference type="EMBL" id="KAF2873932.1"/>
    </source>
</evidence>
<comment type="caution">
    <text evidence="2">The sequence shown here is derived from an EMBL/GenBank/DDBJ whole genome shotgun (WGS) entry which is preliminary data.</text>
</comment>
<dbReference type="EMBL" id="JAADJZ010000006">
    <property type="protein sequence ID" value="KAF2873932.1"/>
    <property type="molecule type" value="Genomic_DNA"/>
</dbReference>
<organism evidence="2 3">
    <name type="scientific">Massariosphaeria phaeospora</name>
    <dbReference type="NCBI Taxonomy" id="100035"/>
    <lineage>
        <taxon>Eukaryota</taxon>
        <taxon>Fungi</taxon>
        <taxon>Dikarya</taxon>
        <taxon>Ascomycota</taxon>
        <taxon>Pezizomycotina</taxon>
        <taxon>Dothideomycetes</taxon>
        <taxon>Pleosporomycetidae</taxon>
        <taxon>Pleosporales</taxon>
        <taxon>Pleosporales incertae sedis</taxon>
        <taxon>Massariosphaeria</taxon>
    </lineage>
</organism>
<keyword evidence="3" id="KW-1185">Reference proteome</keyword>
<protein>
    <recommendedName>
        <fullName evidence="1">DUF4484 domain-containing protein</fullName>
    </recommendedName>
</protein>
<dbReference type="InterPro" id="IPR018626">
    <property type="entry name" value="LCHN/Anr2"/>
</dbReference>